<protein>
    <recommendedName>
        <fullName evidence="6">O-antigen ligase-related domain-containing protein</fullName>
    </recommendedName>
</protein>
<evidence type="ECO:0000313" key="8">
    <source>
        <dbReference type="Proteomes" id="UP000077519"/>
    </source>
</evidence>
<dbReference type="PANTHER" id="PTHR37422">
    <property type="entry name" value="TEICHURONIC ACID BIOSYNTHESIS PROTEIN TUAE"/>
    <property type="match status" value="1"/>
</dbReference>
<evidence type="ECO:0000256" key="5">
    <source>
        <dbReference type="SAM" id="Phobius"/>
    </source>
</evidence>
<dbReference type="Proteomes" id="UP000077519">
    <property type="component" value="Unassembled WGS sequence"/>
</dbReference>
<evidence type="ECO:0000256" key="3">
    <source>
        <dbReference type="ARBA" id="ARBA00022989"/>
    </source>
</evidence>
<dbReference type="RefSeq" id="WP_068421185.1">
    <property type="nucleotide sequence ID" value="NZ_LVHI01000002.1"/>
</dbReference>
<accession>A0A177YMZ7</accession>
<name>A0A177YMZ7_9NOCA</name>
<keyword evidence="8" id="KW-1185">Reference proteome</keyword>
<evidence type="ECO:0000259" key="6">
    <source>
        <dbReference type="Pfam" id="PF04932"/>
    </source>
</evidence>
<feature type="transmembrane region" description="Helical" evidence="5">
    <location>
        <begin position="395"/>
        <end position="413"/>
    </location>
</feature>
<feature type="transmembrane region" description="Helical" evidence="5">
    <location>
        <begin position="203"/>
        <end position="221"/>
    </location>
</feature>
<feature type="transmembrane region" description="Helical" evidence="5">
    <location>
        <begin position="228"/>
        <end position="261"/>
    </location>
</feature>
<proteinExistence type="predicted"/>
<dbReference type="GO" id="GO:0016020">
    <property type="term" value="C:membrane"/>
    <property type="evidence" value="ECO:0007669"/>
    <property type="project" value="UniProtKB-SubCell"/>
</dbReference>
<feature type="transmembrane region" description="Helical" evidence="5">
    <location>
        <begin position="6"/>
        <end position="26"/>
    </location>
</feature>
<feature type="transmembrane region" description="Helical" evidence="5">
    <location>
        <begin position="33"/>
        <end position="51"/>
    </location>
</feature>
<evidence type="ECO:0000313" key="7">
    <source>
        <dbReference type="EMBL" id="OAK56934.1"/>
    </source>
</evidence>
<sequence>MITVVAAALGAVIVVIVGWFVARSIWYRPQRGVLLLALGVPFNGLLVLLPVPGFVSGWKEGLVLFTLICAWLRRDKRPKDSGPRRGGAPLLMPWWPAVALYIAMGVVSALAVFGFVGIFAIKVTFFYILLIGIMWLAPFDAKDRDAIVSILMGVGAFTSAVGIAQLIAGPAALVSLGYEYGTQVRTSGGLLRTFSTFNLPFPFGLYVMLALLVGGAVALAEPRRRRNLLFLCASPVMVVAMASSIVRGAILGLIVGLIYLIAIRFRFLAAPLAVAAAAVAVIVPFVPKITEVFFSSRSLGQRSDGWNNIIASIQVHPLGTALGSSGSAADRISTASGASFQTEDGLSTNYQPDNYYVKALLELGPIGLWVVVALLVTALMWCTRLSRSMPGRDGALALGVGASIVAAMFASLVSTYFEIFPTDVYFWLLLGVVGCAAAQHDTSTVRSRFGPAEAGFRPTSASY</sequence>
<dbReference type="AlphaFoldDB" id="A0A177YMZ7"/>
<evidence type="ECO:0000256" key="4">
    <source>
        <dbReference type="ARBA" id="ARBA00023136"/>
    </source>
</evidence>
<feature type="transmembrane region" description="Helical" evidence="5">
    <location>
        <begin position="146"/>
        <end position="168"/>
    </location>
</feature>
<dbReference type="InterPro" id="IPR051533">
    <property type="entry name" value="WaaL-like"/>
</dbReference>
<comment type="subcellular location">
    <subcellularLocation>
        <location evidence="1">Membrane</location>
        <topology evidence="1">Multi-pass membrane protein</topology>
    </subcellularLocation>
</comment>
<reference evidence="7 8" key="1">
    <citation type="submission" date="2016-03" db="EMBL/GenBank/DDBJ databases">
        <title>Genome sequence of Rhodococcus kyotonensis KB10.</title>
        <authorList>
            <person name="Jeong H."/>
            <person name="Hong C.E."/>
            <person name="Jo S.H."/>
            <person name="Park J.M."/>
        </authorList>
    </citation>
    <scope>NUCLEOTIDE SEQUENCE [LARGE SCALE GENOMIC DNA]</scope>
    <source>
        <strain evidence="7 8">KB10</strain>
    </source>
</reference>
<feature type="transmembrane region" description="Helical" evidence="5">
    <location>
        <begin position="366"/>
        <end position="383"/>
    </location>
</feature>
<feature type="transmembrane region" description="Helical" evidence="5">
    <location>
        <begin position="119"/>
        <end position="139"/>
    </location>
</feature>
<dbReference type="InterPro" id="IPR007016">
    <property type="entry name" value="O-antigen_ligase-rel_domated"/>
</dbReference>
<keyword evidence="3 5" id="KW-1133">Transmembrane helix</keyword>
<evidence type="ECO:0000256" key="2">
    <source>
        <dbReference type="ARBA" id="ARBA00022692"/>
    </source>
</evidence>
<dbReference type="EMBL" id="LVHI01000002">
    <property type="protein sequence ID" value="OAK56934.1"/>
    <property type="molecule type" value="Genomic_DNA"/>
</dbReference>
<gene>
    <name evidence="7" type="ORF">A3K89_15090</name>
</gene>
<organism evidence="7 8">
    <name type="scientific">Rhodococcoides kyotonense</name>
    <dbReference type="NCBI Taxonomy" id="398843"/>
    <lineage>
        <taxon>Bacteria</taxon>
        <taxon>Bacillati</taxon>
        <taxon>Actinomycetota</taxon>
        <taxon>Actinomycetes</taxon>
        <taxon>Mycobacteriales</taxon>
        <taxon>Nocardiaceae</taxon>
        <taxon>Rhodococcoides</taxon>
    </lineage>
</organism>
<feature type="domain" description="O-antigen ligase-related" evidence="6">
    <location>
        <begin position="236"/>
        <end position="370"/>
    </location>
</feature>
<evidence type="ECO:0000256" key="1">
    <source>
        <dbReference type="ARBA" id="ARBA00004141"/>
    </source>
</evidence>
<keyword evidence="2 5" id="KW-0812">Transmembrane</keyword>
<feature type="transmembrane region" description="Helical" evidence="5">
    <location>
        <begin position="94"/>
        <end position="113"/>
    </location>
</feature>
<dbReference type="Pfam" id="PF04932">
    <property type="entry name" value="Wzy_C"/>
    <property type="match status" value="1"/>
</dbReference>
<comment type="caution">
    <text evidence="7">The sequence shown here is derived from an EMBL/GenBank/DDBJ whole genome shotgun (WGS) entry which is preliminary data.</text>
</comment>
<feature type="transmembrane region" description="Helical" evidence="5">
    <location>
        <begin position="267"/>
        <end position="286"/>
    </location>
</feature>
<dbReference type="PANTHER" id="PTHR37422:SF13">
    <property type="entry name" value="LIPOPOLYSACCHARIDE BIOSYNTHESIS PROTEIN PA4999-RELATED"/>
    <property type="match status" value="1"/>
</dbReference>
<keyword evidence="4 5" id="KW-0472">Membrane</keyword>